<comment type="caution">
    <text evidence="2">The sequence shown here is derived from an EMBL/GenBank/DDBJ whole genome shotgun (WGS) entry which is preliminary data.</text>
</comment>
<dbReference type="InterPro" id="IPR029010">
    <property type="entry name" value="ThuA-like"/>
</dbReference>
<reference evidence="2 3" key="1">
    <citation type="journal article" date="2018" name="J. Microbiol.">
        <title>Leifsonia flava sp. nov., a novel actinobacterium isolated from the rhizosphere of Aquilegia viridiflora.</title>
        <authorList>
            <person name="Cai Y."/>
            <person name="Tao W.Z."/>
            <person name="Ma Y.J."/>
            <person name="Cheng J."/>
            <person name="Zhang M.Y."/>
            <person name="Zhang Y.X."/>
        </authorList>
    </citation>
    <scope>NUCLEOTIDE SEQUENCE [LARGE SCALE GENOMIC DNA]</scope>
    <source>
        <strain evidence="2 3">SYP-B2174</strain>
    </source>
</reference>
<feature type="domain" description="ThuA-like" evidence="1">
    <location>
        <begin position="36"/>
        <end position="217"/>
    </location>
</feature>
<accession>A0A4Y9R3U7</accession>
<keyword evidence="3" id="KW-1185">Reference proteome</keyword>
<evidence type="ECO:0000313" key="2">
    <source>
        <dbReference type="EMBL" id="TFV98363.1"/>
    </source>
</evidence>
<dbReference type="Proteomes" id="UP000298127">
    <property type="component" value="Unassembled WGS sequence"/>
</dbReference>
<dbReference type="SUPFAM" id="SSF52317">
    <property type="entry name" value="Class I glutamine amidotransferase-like"/>
    <property type="match status" value="1"/>
</dbReference>
<dbReference type="Gene3D" id="3.40.50.880">
    <property type="match status" value="1"/>
</dbReference>
<name>A0A4Y9R3U7_9MICO</name>
<evidence type="ECO:0000259" key="1">
    <source>
        <dbReference type="Pfam" id="PF06283"/>
    </source>
</evidence>
<dbReference type="EMBL" id="SPQZ01000003">
    <property type="protein sequence ID" value="TFV98363.1"/>
    <property type="molecule type" value="Genomic_DNA"/>
</dbReference>
<gene>
    <name evidence="2" type="ORF">E4M00_10205</name>
</gene>
<proteinExistence type="predicted"/>
<protein>
    <submittedName>
        <fullName evidence="2">ThuA domain-containing protein</fullName>
    </submittedName>
</protein>
<dbReference type="PANTHER" id="PTHR40469">
    <property type="entry name" value="SECRETED GLYCOSYL HYDROLASE"/>
    <property type="match status" value="1"/>
</dbReference>
<dbReference type="Pfam" id="PF06283">
    <property type="entry name" value="ThuA"/>
    <property type="match status" value="1"/>
</dbReference>
<dbReference type="AlphaFoldDB" id="A0A4Y9R3U7"/>
<dbReference type="PANTHER" id="PTHR40469:SF2">
    <property type="entry name" value="GALACTOSE-BINDING DOMAIN-LIKE SUPERFAMILY PROTEIN"/>
    <property type="match status" value="1"/>
</dbReference>
<evidence type="ECO:0000313" key="3">
    <source>
        <dbReference type="Proteomes" id="UP000298127"/>
    </source>
</evidence>
<organism evidence="2 3">
    <name type="scientific">Orlajensenia leifsoniae</name>
    <dbReference type="NCBI Taxonomy" id="2561933"/>
    <lineage>
        <taxon>Bacteria</taxon>
        <taxon>Bacillati</taxon>
        <taxon>Actinomycetota</taxon>
        <taxon>Actinomycetes</taxon>
        <taxon>Micrococcales</taxon>
        <taxon>Microbacteriaceae</taxon>
        <taxon>Orlajensenia</taxon>
    </lineage>
</organism>
<dbReference type="RefSeq" id="WP_135120357.1">
    <property type="nucleotide sequence ID" value="NZ_SPQZ01000003.1"/>
</dbReference>
<dbReference type="InterPro" id="IPR029062">
    <property type="entry name" value="Class_I_gatase-like"/>
</dbReference>
<sequence length="227" mass="24324">MTTITVLSGHGDYADPWHPFDETSQRLAALLAPLGEVTVRVDVEAALAGLTATDARPDLLVFNISRDEGVEPSTPPESAQTGLLAHLADGRPILAVHSASRAFADWPEWSSILGGHWEDGLTFHPERGVAHIVPTDLAGELLGRGRSFYTVDERYTALVLEPDTQPLATHEHGGSEHPLAWFTTFGDAEVVYSALGHDTEAYESPDAAAFVSGAAAWLLREHARSAG</sequence>